<sequence length="89" mass="9659">MAQKIYEEVGRWLGIAIGSLANVFNTHLFLIGGGVANAGDILFKPMKDEAFKRALPGIRDKIEIMCASARTAPKAKGIDNIETLILSEE</sequence>
<dbReference type="CDD" id="cd23763">
    <property type="entry name" value="ASKHA_ATPase_ROK"/>
    <property type="match status" value="1"/>
</dbReference>
<evidence type="ECO:0008006" key="2">
    <source>
        <dbReference type="Google" id="ProtNLM"/>
    </source>
</evidence>
<dbReference type="Pfam" id="PF00480">
    <property type="entry name" value="ROK"/>
    <property type="match status" value="1"/>
</dbReference>
<dbReference type="Gene3D" id="3.30.420.40">
    <property type="match status" value="1"/>
</dbReference>
<reference evidence="1" key="1">
    <citation type="journal article" date="2014" name="Front. Microbiol.">
        <title>High frequency of phylogenetically diverse reductive dehalogenase-homologous genes in deep subseafloor sedimentary metagenomes.</title>
        <authorList>
            <person name="Kawai M."/>
            <person name="Futagami T."/>
            <person name="Toyoda A."/>
            <person name="Takaki Y."/>
            <person name="Nishi S."/>
            <person name="Hori S."/>
            <person name="Arai W."/>
            <person name="Tsubouchi T."/>
            <person name="Morono Y."/>
            <person name="Uchiyama I."/>
            <person name="Ito T."/>
            <person name="Fujiyama A."/>
            <person name="Inagaki F."/>
            <person name="Takami H."/>
        </authorList>
    </citation>
    <scope>NUCLEOTIDE SEQUENCE</scope>
    <source>
        <strain evidence="1">Expedition CK06-06</strain>
    </source>
</reference>
<dbReference type="EMBL" id="BART01036877">
    <property type="protein sequence ID" value="GAH15365.1"/>
    <property type="molecule type" value="Genomic_DNA"/>
</dbReference>
<name>X1E4M5_9ZZZZ</name>
<proteinExistence type="predicted"/>
<organism evidence="1">
    <name type="scientific">marine sediment metagenome</name>
    <dbReference type="NCBI Taxonomy" id="412755"/>
    <lineage>
        <taxon>unclassified sequences</taxon>
        <taxon>metagenomes</taxon>
        <taxon>ecological metagenomes</taxon>
    </lineage>
</organism>
<feature type="non-terminal residue" evidence="1">
    <location>
        <position position="89"/>
    </location>
</feature>
<dbReference type="InterPro" id="IPR000600">
    <property type="entry name" value="ROK"/>
</dbReference>
<evidence type="ECO:0000313" key="1">
    <source>
        <dbReference type="EMBL" id="GAH15365.1"/>
    </source>
</evidence>
<dbReference type="InterPro" id="IPR043129">
    <property type="entry name" value="ATPase_NBD"/>
</dbReference>
<gene>
    <name evidence="1" type="ORF">S01H4_61987</name>
</gene>
<accession>X1E4M5</accession>
<protein>
    <recommendedName>
        <fullName evidence="2">ROK family protein</fullName>
    </recommendedName>
</protein>
<dbReference type="SUPFAM" id="SSF53067">
    <property type="entry name" value="Actin-like ATPase domain"/>
    <property type="match status" value="1"/>
</dbReference>
<comment type="caution">
    <text evidence="1">The sequence shown here is derived from an EMBL/GenBank/DDBJ whole genome shotgun (WGS) entry which is preliminary data.</text>
</comment>
<dbReference type="AlphaFoldDB" id="X1E4M5"/>